<comment type="caution">
    <text evidence="3">The sequence shown here is derived from an EMBL/GenBank/DDBJ whole genome shotgun (WGS) entry which is preliminary data.</text>
</comment>
<dbReference type="InterPro" id="IPR043774">
    <property type="entry name" value="DUF5717_C"/>
</dbReference>
<dbReference type="Pfam" id="PF18983">
    <property type="entry name" value="DUF5717"/>
    <property type="match status" value="1"/>
</dbReference>
<feature type="domain" description="DUF5717" evidence="1">
    <location>
        <begin position="849"/>
        <end position="1155"/>
    </location>
</feature>
<dbReference type="Pfam" id="PF18984">
    <property type="entry name" value="DUF5717_N"/>
    <property type="match status" value="2"/>
</dbReference>
<evidence type="ECO:0000313" key="3">
    <source>
        <dbReference type="EMBL" id="MEQ2563091.1"/>
    </source>
</evidence>
<sequence>MRERINRLAKGIVDAEIPEVLVLPETCGGTVTAGQVCRKELYVADRYGCFVKGLVYSSHPCVRVLGTSFGGNRNRIFYEVDCRTLSDGDKIEGVFDLVTNGGEKKLPYSFVVEPDPVGKVLAGLKQPEDFAKLVQVDREFAKRLFEYRDFTEAPFLQDLHVRALYDGLKGRPDRQSELEEFLVGLRVKKTVELKADTKARSLENPQTGMGDVIRVESSTWGYVRFEVHADGDFINLPQTVFTEEDFKDGVCEVLYRIDGTYLHQGRNLGAVWITSLRQNICVPVEVLAGEDSRDRAGYGRREAVGKYLELRLEYELGLYGEALMLNQLKQQLEAIRSQYGESLAVNLYQADLLILEGDTEGAKELLESCREEAEAMRKYRPEYEQLHRYLMCQLKEENGGETETEQESLAELRAEFDSGSRSPYLYVRVWELYQREPELLTGLSELELQVLMFAAKRKLMDEDFACRAAALASSRKRGGKLLLRLFVMLYQQYPKAEILNAVCSILIKADCRDKKYFKWYQKALEEDVSLTRLYEYYLYALPEDYPYLLPKEVLLYFSYEKSMDTANREVLYSNIVKFMNPESTLYRQYERDIEQFAMEQLLRSRVNSRLVTLYQHVLYKEMIDEQVARVLPAILRSCRITVSNKKIRSVVVCYEELDREDVVAVKDGVAYAPLFSSHPVLLFQDEYGNRYTDVSYRKQQAMMENRKELEERCYDICPEQPMLLLERCSAIVKEGLDSVTDRRVLKRALTGLKLHPLFREKLLEGLLAYDSQRQGTEKNTAGVMDYWNQLQPEKLSRKERGGLIRMLILAGNSPEAFALVREFGWSGAEEKELLELCSQMILKQLPESDDTLLKLSWELFTKNQWDGALLDYLCEHFNGNSEQMYELLVQSEKEHVEFYDLPERLLAQMMFSGETEHMDPVYDCYRSGKQVSALVSRAYFTMKSCDYFLKNRPTRDSVFAYLEDAVRETEDKKRVPTIYLLALTLWYSRQEALTEEQKELASGMTEELLEEGRVFAYFHQLGRHIPLPDSIMDQITIEYRGSREARPELKIRLLPNEETIHNAEFVKVYPGIYIHQHVLFEGEVLEYEVYENGEDGRKKTEEGRLSYDASQTDNRMSRFAALNDMSRCLAQKDGQKLKEKMEKYMTDHAAMESLFTLI</sequence>
<protein>
    <submittedName>
        <fullName evidence="3">DUF5717 family protein</fullName>
    </submittedName>
</protein>
<keyword evidence="4" id="KW-1185">Reference proteome</keyword>
<evidence type="ECO:0000313" key="4">
    <source>
        <dbReference type="Proteomes" id="UP001437460"/>
    </source>
</evidence>
<evidence type="ECO:0000259" key="2">
    <source>
        <dbReference type="Pfam" id="PF18984"/>
    </source>
</evidence>
<accession>A0ABV1HL93</accession>
<feature type="domain" description="DUF5717" evidence="2">
    <location>
        <begin position="405"/>
        <end position="844"/>
    </location>
</feature>
<gene>
    <name evidence="3" type="ORF">WMO41_07930</name>
</gene>
<organism evidence="3 4">
    <name type="scientific">Ventrimonas faecis</name>
    <dbReference type="NCBI Taxonomy" id="3133170"/>
    <lineage>
        <taxon>Bacteria</taxon>
        <taxon>Bacillati</taxon>
        <taxon>Bacillota</taxon>
        <taxon>Clostridia</taxon>
        <taxon>Lachnospirales</taxon>
        <taxon>Lachnospiraceae</taxon>
        <taxon>Ventrimonas</taxon>
    </lineage>
</organism>
<proteinExistence type="predicted"/>
<dbReference type="EMBL" id="JBBMFJ010000014">
    <property type="protein sequence ID" value="MEQ2563091.1"/>
    <property type="molecule type" value="Genomic_DNA"/>
</dbReference>
<reference evidence="3 4" key="1">
    <citation type="submission" date="2024-03" db="EMBL/GenBank/DDBJ databases">
        <title>Human intestinal bacterial collection.</title>
        <authorList>
            <person name="Pauvert C."/>
            <person name="Hitch T.C.A."/>
            <person name="Clavel T."/>
        </authorList>
    </citation>
    <scope>NUCLEOTIDE SEQUENCE [LARGE SCALE GENOMIC DNA]</scope>
    <source>
        <strain evidence="3 4">CLA-AP-H27</strain>
    </source>
</reference>
<evidence type="ECO:0000259" key="1">
    <source>
        <dbReference type="Pfam" id="PF18983"/>
    </source>
</evidence>
<name>A0ABV1HL93_9FIRM</name>
<dbReference type="Proteomes" id="UP001437460">
    <property type="component" value="Unassembled WGS sequence"/>
</dbReference>
<feature type="domain" description="DUF5717" evidence="2">
    <location>
        <begin position="1"/>
        <end position="399"/>
    </location>
</feature>
<dbReference type="InterPro" id="IPR043775">
    <property type="entry name" value="DUF5717_N"/>
</dbReference>
<dbReference type="RefSeq" id="WP_349229297.1">
    <property type="nucleotide sequence ID" value="NZ_JBBMFJ010000014.1"/>
</dbReference>